<dbReference type="OrthoDB" id="10366058at2759"/>
<dbReference type="Proteomes" id="UP000531561">
    <property type="component" value="Unassembled WGS sequence"/>
</dbReference>
<organism evidence="1 2">
    <name type="scientific">Botrytis fragariae</name>
    <dbReference type="NCBI Taxonomy" id="1964551"/>
    <lineage>
        <taxon>Eukaryota</taxon>
        <taxon>Fungi</taxon>
        <taxon>Dikarya</taxon>
        <taxon>Ascomycota</taxon>
        <taxon>Pezizomycotina</taxon>
        <taxon>Leotiomycetes</taxon>
        <taxon>Helotiales</taxon>
        <taxon>Sclerotiniaceae</taxon>
        <taxon>Botrytis</taxon>
    </lineage>
</organism>
<dbReference type="RefSeq" id="XP_037189343.1">
    <property type="nucleotide sequence ID" value="XM_037340120.1"/>
</dbReference>
<proteinExistence type="predicted"/>
<name>A0A8H6AN44_9HELO</name>
<keyword evidence="2" id="KW-1185">Reference proteome</keyword>
<gene>
    <name evidence="1" type="ORF">Bfra_009782</name>
</gene>
<dbReference type="AlphaFoldDB" id="A0A8H6AN44"/>
<reference evidence="1 2" key="1">
    <citation type="journal article" date="2020" name="Phytopathology">
        <title>A high-quality genome resource of Botrytis fragariae, a new and rapidly spreading fungal pathogen causing strawberry gray mold in the U.S.A.</title>
        <authorList>
            <person name="Wu Y."/>
            <person name="Saski C.A."/>
            <person name="Schnabel G."/>
            <person name="Xiao S."/>
            <person name="Hu M."/>
        </authorList>
    </citation>
    <scope>NUCLEOTIDE SEQUENCE [LARGE SCALE GENOMIC DNA]</scope>
    <source>
        <strain evidence="1 2">BVB16</strain>
    </source>
</reference>
<evidence type="ECO:0000313" key="1">
    <source>
        <dbReference type="EMBL" id="KAF5870396.1"/>
    </source>
</evidence>
<accession>A0A8H6AN44</accession>
<sequence length="50" mass="5615">MIIGKAKSKVHDETLFAATYFMNPLEAVHRYINGNSVPESHNTEEAPEAR</sequence>
<dbReference type="EMBL" id="JABFCT010000014">
    <property type="protein sequence ID" value="KAF5870396.1"/>
    <property type="molecule type" value="Genomic_DNA"/>
</dbReference>
<dbReference type="GeneID" id="59263812"/>
<protein>
    <submittedName>
        <fullName evidence="1">Uncharacterized protein</fullName>
    </submittedName>
</protein>
<evidence type="ECO:0000313" key="2">
    <source>
        <dbReference type="Proteomes" id="UP000531561"/>
    </source>
</evidence>
<comment type="caution">
    <text evidence="1">The sequence shown here is derived from an EMBL/GenBank/DDBJ whole genome shotgun (WGS) entry which is preliminary data.</text>
</comment>